<gene>
    <name evidence="13" type="ORF">MYCGRDRAFT_30482</name>
</gene>
<dbReference type="GO" id="GO:0010506">
    <property type="term" value="P:regulation of autophagy"/>
    <property type="evidence" value="ECO:0007669"/>
    <property type="project" value="InterPro"/>
</dbReference>
<evidence type="ECO:0000256" key="4">
    <source>
        <dbReference type="ARBA" id="ARBA00012513"/>
    </source>
</evidence>
<feature type="non-terminal residue" evidence="13">
    <location>
        <position position="1"/>
    </location>
</feature>
<dbReference type="RefSeq" id="XP_003847128.1">
    <property type="nucleotide sequence ID" value="XM_003847080.1"/>
</dbReference>
<dbReference type="InterPro" id="IPR011009">
    <property type="entry name" value="Kinase-like_dom_sf"/>
</dbReference>
<dbReference type="PANTHER" id="PTHR24348">
    <property type="entry name" value="SERINE/THREONINE-PROTEIN KINASE UNC-51-RELATED"/>
    <property type="match status" value="1"/>
</dbReference>
<evidence type="ECO:0000256" key="11">
    <source>
        <dbReference type="ARBA" id="ARBA00048679"/>
    </source>
</evidence>
<accession>F9XRM0</accession>
<dbReference type="PROSITE" id="PS00109">
    <property type="entry name" value="PROTEIN_KINASE_TYR"/>
    <property type="match status" value="1"/>
</dbReference>
<dbReference type="eggNOG" id="KOG4279">
    <property type="taxonomic scope" value="Eukaryota"/>
</dbReference>
<dbReference type="InParanoid" id="F9XRM0"/>
<sequence length="149" mass="16489">GLKWLHENDVSHGDLTAANVLLRLLHPSDCVISDFGESRKGRMQTTLPGTLVYIAPEVARIYLHGGDGYEYDAQRADVWSTGVLASRILTLKLPPIPSDGKWLAMFATLRGWSPTFEGLSENCSALLLRILSYDSSRRPSAAQCLDDDW</sequence>
<dbReference type="HOGENOM" id="CLU_000288_63_0_1"/>
<dbReference type="InterPro" id="IPR000719">
    <property type="entry name" value="Prot_kinase_dom"/>
</dbReference>
<protein>
    <recommendedName>
        <fullName evidence="6">EKC/KEOPS complex subunit BUD32</fullName>
        <ecNumber evidence="4">2.7.11.1</ecNumber>
    </recommendedName>
    <alternativeName>
        <fullName evidence="8 9">Atypical Serine/threonine protein kinase BUD32</fullName>
    </alternativeName>
    <alternativeName>
        <fullName evidence="7">Autophagy-related protein 1</fullName>
    </alternativeName>
    <alternativeName>
        <fullName evidence="5">EKC/KEOPS complex subunit bud32</fullName>
    </alternativeName>
</protein>
<evidence type="ECO:0000256" key="8">
    <source>
        <dbReference type="ARBA" id="ARBA00030980"/>
    </source>
</evidence>
<feature type="non-terminal residue" evidence="13">
    <location>
        <position position="149"/>
    </location>
</feature>
<dbReference type="STRING" id="336722.F9XRM0"/>
<evidence type="ECO:0000256" key="9">
    <source>
        <dbReference type="ARBA" id="ARBA00033194"/>
    </source>
</evidence>
<dbReference type="SUPFAM" id="SSF56112">
    <property type="entry name" value="Protein kinase-like (PK-like)"/>
    <property type="match status" value="1"/>
</dbReference>
<dbReference type="Pfam" id="PF00069">
    <property type="entry name" value="Pkinase"/>
    <property type="match status" value="1"/>
</dbReference>
<evidence type="ECO:0000256" key="3">
    <source>
        <dbReference type="ARBA" id="ARBA00011534"/>
    </source>
</evidence>
<dbReference type="GeneID" id="13399434"/>
<dbReference type="AlphaFoldDB" id="F9XRM0"/>
<dbReference type="Gene3D" id="1.10.510.10">
    <property type="entry name" value="Transferase(Phosphotransferase) domain 1"/>
    <property type="match status" value="1"/>
</dbReference>
<evidence type="ECO:0000256" key="10">
    <source>
        <dbReference type="ARBA" id="ARBA00047899"/>
    </source>
</evidence>
<evidence type="ECO:0000256" key="1">
    <source>
        <dbReference type="ARBA" id="ARBA00003747"/>
    </source>
</evidence>
<comment type="catalytic activity">
    <reaction evidence="10">
        <text>L-threonyl-[protein] + ATP = O-phospho-L-threonyl-[protein] + ADP + H(+)</text>
        <dbReference type="Rhea" id="RHEA:46608"/>
        <dbReference type="Rhea" id="RHEA-COMP:11060"/>
        <dbReference type="Rhea" id="RHEA-COMP:11605"/>
        <dbReference type="ChEBI" id="CHEBI:15378"/>
        <dbReference type="ChEBI" id="CHEBI:30013"/>
        <dbReference type="ChEBI" id="CHEBI:30616"/>
        <dbReference type="ChEBI" id="CHEBI:61977"/>
        <dbReference type="ChEBI" id="CHEBI:456216"/>
        <dbReference type="EC" id="2.7.11.1"/>
    </reaction>
</comment>
<dbReference type="GO" id="GO:0034045">
    <property type="term" value="C:phagophore assembly site membrane"/>
    <property type="evidence" value="ECO:0007669"/>
    <property type="project" value="UniProtKB-SubCell"/>
</dbReference>
<reference evidence="13 14" key="1">
    <citation type="journal article" date="2011" name="PLoS Genet.">
        <title>Finished genome of the fungal wheat pathogen Mycosphaerella graminicola reveals dispensome structure, chromosome plasticity, and stealth pathogenesis.</title>
        <authorList>
            <person name="Goodwin S.B."/>
            <person name="Ben M'barek S."/>
            <person name="Dhillon B."/>
            <person name="Wittenberg A.H.J."/>
            <person name="Crane C.F."/>
            <person name="Hane J.K."/>
            <person name="Foster A.J."/>
            <person name="Van der Lee T.A.J."/>
            <person name="Grimwood J."/>
            <person name="Aerts A."/>
            <person name="Antoniw J."/>
            <person name="Bailey A."/>
            <person name="Bluhm B."/>
            <person name="Bowler J."/>
            <person name="Bristow J."/>
            <person name="van der Burgt A."/>
            <person name="Canto-Canche B."/>
            <person name="Churchill A.C.L."/>
            <person name="Conde-Ferraez L."/>
            <person name="Cools H.J."/>
            <person name="Coutinho P.M."/>
            <person name="Csukai M."/>
            <person name="Dehal P."/>
            <person name="De Wit P."/>
            <person name="Donzelli B."/>
            <person name="van de Geest H.C."/>
            <person name="van Ham R.C.H.J."/>
            <person name="Hammond-Kosack K.E."/>
            <person name="Henrissat B."/>
            <person name="Kilian A."/>
            <person name="Kobayashi A.K."/>
            <person name="Koopmann E."/>
            <person name="Kourmpetis Y."/>
            <person name="Kuzniar A."/>
            <person name="Lindquist E."/>
            <person name="Lombard V."/>
            <person name="Maliepaard C."/>
            <person name="Martins N."/>
            <person name="Mehrabi R."/>
            <person name="Nap J.P.H."/>
            <person name="Ponomarenko A."/>
            <person name="Rudd J.J."/>
            <person name="Salamov A."/>
            <person name="Schmutz J."/>
            <person name="Schouten H.J."/>
            <person name="Shapiro H."/>
            <person name="Stergiopoulos I."/>
            <person name="Torriani S.F.F."/>
            <person name="Tu H."/>
            <person name="de Vries R.P."/>
            <person name="Waalwijk C."/>
            <person name="Ware S.B."/>
            <person name="Wiebenga A."/>
            <person name="Zwiers L.-H."/>
            <person name="Oliver R.P."/>
            <person name="Grigoriev I.V."/>
            <person name="Kema G.H.J."/>
        </authorList>
    </citation>
    <scope>NUCLEOTIDE SEQUENCE [LARGE SCALE GENOMIC DNA]</scope>
    <source>
        <strain evidence="14">CBS 115943 / IPO323</strain>
    </source>
</reference>
<dbReference type="Proteomes" id="UP000008062">
    <property type="component" value="Chromosome 18"/>
</dbReference>
<comment type="subunit">
    <text evidence="3">Component of the EKC/KEOPS complex composed of at least BUD32, CGI121, GON7, KAE1 and PCC1; the whole complex dimerizes.</text>
</comment>
<comment type="subcellular location">
    <subcellularLocation>
        <location evidence="2">Preautophagosomal structure membrane</location>
        <topology evidence="2">Peripheral membrane protein</topology>
    </subcellularLocation>
</comment>
<evidence type="ECO:0000313" key="13">
    <source>
        <dbReference type="EMBL" id="EGP82104.1"/>
    </source>
</evidence>
<evidence type="ECO:0000313" key="14">
    <source>
        <dbReference type="Proteomes" id="UP000008062"/>
    </source>
</evidence>
<proteinExistence type="predicted"/>
<comment type="function">
    <text evidence="1">Component of the EKC/KEOPS complex that is required for the formation of a threonylcarbamoyl group on adenosine at position 37 (t(6)A37) in tRNAs that read codons beginning with adenine. The complex is probably involved in the transfer of the threonylcarbamoyl moiety of threonylcarbamoyl-AMP (TC-AMP) to the N6 group of A37. BUD32 has ATPase activity in the context of the EKC/KEOPS complex and likely plays a supporting role to the catalytic subunit KAE1. The EKC/KEOPS complex also promotes both telomere uncapping and telomere elongation. The complex is required for efficient recruitment of transcriptional coactivators.</text>
</comment>
<evidence type="ECO:0000256" key="2">
    <source>
        <dbReference type="ARBA" id="ARBA00004623"/>
    </source>
</evidence>
<dbReference type="InterPro" id="IPR045269">
    <property type="entry name" value="Atg1-like"/>
</dbReference>
<dbReference type="PROSITE" id="PS50011">
    <property type="entry name" value="PROTEIN_KINASE_DOM"/>
    <property type="match status" value="1"/>
</dbReference>
<comment type="catalytic activity">
    <reaction evidence="11">
        <text>L-seryl-[protein] + ATP = O-phospho-L-seryl-[protein] + ADP + H(+)</text>
        <dbReference type="Rhea" id="RHEA:17989"/>
        <dbReference type="Rhea" id="RHEA-COMP:9863"/>
        <dbReference type="Rhea" id="RHEA-COMP:11604"/>
        <dbReference type="ChEBI" id="CHEBI:15378"/>
        <dbReference type="ChEBI" id="CHEBI:29999"/>
        <dbReference type="ChEBI" id="CHEBI:30616"/>
        <dbReference type="ChEBI" id="CHEBI:83421"/>
        <dbReference type="ChEBI" id="CHEBI:456216"/>
        <dbReference type="EC" id="2.7.11.1"/>
    </reaction>
</comment>
<evidence type="ECO:0000259" key="12">
    <source>
        <dbReference type="PROSITE" id="PS50011"/>
    </source>
</evidence>
<dbReference type="SMART" id="SM00220">
    <property type="entry name" value="S_TKc"/>
    <property type="match status" value="1"/>
</dbReference>
<dbReference type="EC" id="2.7.11.1" evidence="4"/>
<dbReference type="InterPro" id="IPR008266">
    <property type="entry name" value="Tyr_kinase_AS"/>
</dbReference>
<dbReference type="KEGG" id="ztr:MYCGRDRAFT_30482"/>
<keyword evidence="14" id="KW-1185">Reference proteome</keyword>
<dbReference type="GO" id="GO:0005524">
    <property type="term" value="F:ATP binding"/>
    <property type="evidence" value="ECO:0007669"/>
    <property type="project" value="InterPro"/>
</dbReference>
<organism evidence="13 14">
    <name type="scientific">Zymoseptoria tritici (strain CBS 115943 / IPO323)</name>
    <name type="common">Speckled leaf blotch fungus</name>
    <name type="synonym">Septoria tritici</name>
    <dbReference type="NCBI Taxonomy" id="336722"/>
    <lineage>
        <taxon>Eukaryota</taxon>
        <taxon>Fungi</taxon>
        <taxon>Dikarya</taxon>
        <taxon>Ascomycota</taxon>
        <taxon>Pezizomycotina</taxon>
        <taxon>Dothideomycetes</taxon>
        <taxon>Dothideomycetidae</taxon>
        <taxon>Mycosphaerellales</taxon>
        <taxon>Mycosphaerellaceae</taxon>
        <taxon>Zymoseptoria</taxon>
    </lineage>
</organism>
<evidence type="ECO:0000256" key="5">
    <source>
        <dbReference type="ARBA" id="ARBA00013948"/>
    </source>
</evidence>
<dbReference type="OrthoDB" id="10252171at2759"/>
<name>F9XRM0_ZYMTI</name>
<dbReference type="GO" id="GO:0004674">
    <property type="term" value="F:protein serine/threonine kinase activity"/>
    <property type="evidence" value="ECO:0007669"/>
    <property type="project" value="UniProtKB-EC"/>
</dbReference>
<feature type="domain" description="Protein kinase" evidence="12">
    <location>
        <begin position="1"/>
        <end position="149"/>
    </location>
</feature>
<evidence type="ECO:0000256" key="6">
    <source>
        <dbReference type="ARBA" id="ARBA00019973"/>
    </source>
</evidence>
<evidence type="ECO:0000256" key="7">
    <source>
        <dbReference type="ARBA" id="ARBA00030237"/>
    </source>
</evidence>
<dbReference type="EMBL" id="CM001213">
    <property type="protein sequence ID" value="EGP82104.1"/>
    <property type="molecule type" value="Genomic_DNA"/>
</dbReference>